<dbReference type="EMBL" id="CP064760">
    <property type="protein sequence ID" value="QPE03986.1"/>
    <property type="molecule type" value="Genomic_DNA"/>
</dbReference>
<reference evidence="2 3" key="1">
    <citation type="submission" date="2020-11" db="EMBL/GenBank/DDBJ databases">
        <title>Amino acid is mineralized and recycled by bacteria in oceanic microbiome.</title>
        <authorList>
            <person name="Zheng L.Y."/>
        </authorList>
    </citation>
    <scope>NUCLEOTIDE SEQUENCE [LARGE SCALE GENOMIC DNA]</scope>
    <source>
        <strain evidence="2 3">A32-1</strain>
    </source>
</reference>
<feature type="transmembrane region" description="Helical" evidence="1">
    <location>
        <begin position="105"/>
        <end position="126"/>
    </location>
</feature>
<dbReference type="Proteomes" id="UP000594480">
    <property type="component" value="Chromosome"/>
</dbReference>
<evidence type="ECO:0000313" key="2">
    <source>
        <dbReference type="EMBL" id="QPE03986.1"/>
    </source>
</evidence>
<gene>
    <name evidence="2" type="ORF">IT882_12195</name>
</gene>
<evidence type="ECO:0000313" key="3">
    <source>
        <dbReference type="Proteomes" id="UP000594480"/>
    </source>
</evidence>
<keyword evidence="1" id="KW-0472">Membrane</keyword>
<organism evidence="2 3">
    <name type="scientific">Microbacterium schleiferi</name>
    <dbReference type="NCBI Taxonomy" id="69362"/>
    <lineage>
        <taxon>Bacteria</taxon>
        <taxon>Bacillati</taxon>
        <taxon>Actinomycetota</taxon>
        <taxon>Actinomycetes</taxon>
        <taxon>Micrococcales</taxon>
        <taxon>Microbacteriaceae</taxon>
        <taxon>Microbacterium</taxon>
    </lineage>
</organism>
<keyword evidence="1" id="KW-1133">Transmembrane helix</keyword>
<proteinExistence type="predicted"/>
<dbReference type="KEGG" id="msf:IT882_12195"/>
<dbReference type="RefSeq" id="WP_195692077.1">
    <property type="nucleotide sequence ID" value="NZ_CP064760.1"/>
</dbReference>
<evidence type="ECO:0000256" key="1">
    <source>
        <dbReference type="SAM" id="Phobius"/>
    </source>
</evidence>
<feature type="transmembrane region" description="Helical" evidence="1">
    <location>
        <begin position="12"/>
        <end position="33"/>
    </location>
</feature>
<protein>
    <submittedName>
        <fullName evidence="2">Uncharacterized protein</fullName>
    </submittedName>
</protein>
<accession>A0A7S8RG81</accession>
<keyword evidence="1" id="KW-0812">Transmembrane</keyword>
<dbReference type="AlphaFoldDB" id="A0A7S8RG81"/>
<keyword evidence="3" id="KW-1185">Reference proteome</keyword>
<sequence>MPPALAIALEIYTWIGLGAAVLLGIGALIAWVADGSWVPVRAVVSATPAGEVVRWFDDSGILGEAPLPHGASVHDEEVELWARLGRHDTVRVARSSPLVRSLARLTAGFAALALIGLVVSVVLLFLEG</sequence>
<name>A0A7S8RG81_9MICO</name>